<keyword evidence="1 2" id="KW-0732">Signal</keyword>
<organism evidence="3 4">
    <name type="scientific">Sedimenticola thiotaurini</name>
    <dbReference type="NCBI Taxonomy" id="1543721"/>
    <lineage>
        <taxon>Bacteria</taxon>
        <taxon>Pseudomonadati</taxon>
        <taxon>Pseudomonadota</taxon>
        <taxon>Gammaproteobacteria</taxon>
        <taxon>Chromatiales</taxon>
        <taxon>Sedimenticolaceae</taxon>
        <taxon>Sedimenticola</taxon>
    </lineage>
</organism>
<proteinExistence type="predicted"/>
<keyword evidence="4" id="KW-1185">Reference proteome</keyword>
<dbReference type="PANTHER" id="PTHR33376:SF15">
    <property type="entry name" value="BLL6794 PROTEIN"/>
    <property type="match status" value="1"/>
</dbReference>
<feature type="chain" id="PRO_5002517857" evidence="2">
    <location>
        <begin position="26"/>
        <end position="343"/>
    </location>
</feature>
<dbReference type="InterPro" id="IPR018389">
    <property type="entry name" value="DctP_fam"/>
</dbReference>
<dbReference type="CDD" id="cd13665">
    <property type="entry name" value="PBP2_TRAP_Dctp3_4"/>
    <property type="match status" value="1"/>
</dbReference>
<dbReference type="GO" id="GO:0055085">
    <property type="term" value="P:transmembrane transport"/>
    <property type="evidence" value="ECO:0007669"/>
    <property type="project" value="InterPro"/>
</dbReference>
<dbReference type="Gene3D" id="3.40.190.170">
    <property type="entry name" value="Bacterial extracellular solute-binding protein, family 7"/>
    <property type="match status" value="1"/>
</dbReference>
<reference evidence="3 4" key="1">
    <citation type="journal article" date="2015" name="Genome Announc.">
        <title>Complete Genome Sequence of Sedimenticola thiotaurini Strain SIP-G1, a Polyphosphate- and Polyhydroxyalkanoate-Accumulating Sulfur-Oxidizing Gammaproteobacterium Isolated from Salt Marsh Sediments.</title>
        <authorList>
            <person name="Flood B.E."/>
            <person name="Jones D.S."/>
            <person name="Bailey J.V."/>
        </authorList>
    </citation>
    <scope>NUCLEOTIDE SEQUENCE [LARGE SCALE GENOMIC DNA]</scope>
    <source>
        <strain evidence="3 4">SIP-G1</strain>
    </source>
</reference>
<dbReference type="PATRIC" id="fig|1543721.4.peg.994"/>
<gene>
    <name evidence="3" type="ORF">AAY24_04740</name>
</gene>
<dbReference type="EMBL" id="CP011412">
    <property type="protein sequence ID" value="AKH19778.1"/>
    <property type="molecule type" value="Genomic_DNA"/>
</dbReference>
<evidence type="ECO:0000256" key="1">
    <source>
        <dbReference type="ARBA" id="ARBA00022729"/>
    </source>
</evidence>
<dbReference type="AlphaFoldDB" id="A0A0F7JYP7"/>
<evidence type="ECO:0000313" key="4">
    <source>
        <dbReference type="Proteomes" id="UP000034410"/>
    </source>
</evidence>
<sequence>MHMIKRAITASLLIVSIVISTATFAADTIELKMSHFLPSTYPVQRDFLEPWARELEARTNGRVKVQIFPAGSSFGHVAKQMDQVRAGVVDIAHGLTGIPRGRLPRTSIIDLPFLVQTSDAASRTLWKLYPKYLKSEYRGVKVLALHAHNAGLIHTRDKKVTSIDDLKGLRLRTPSLAISMMLEELGASPVGMPPTQVYENLEKGVIDGTVFPWDAVNGFKLYEPLNYHLDARAYTTSFFFVMNERKYNALPADIRQVIDEMSGEALVNKFGDWWNQWDQPGLDAAMKKGNEVSKLTAEQRTQWRERLAPAIERYLVDLEKKGIKDAREIYRKAQEYVAEVEGK</sequence>
<feature type="signal peptide" evidence="2">
    <location>
        <begin position="1"/>
        <end position="25"/>
    </location>
</feature>
<accession>A0A0F7JYP7</accession>
<evidence type="ECO:0000256" key="2">
    <source>
        <dbReference type="SAM" id="SignalP"/>
    </source>
</evidence>
<dbReference type="InterPro" id="IPR038404">
    <property type="entry name" value="TRAP_DctP_sf"/>
</dbReference>
<dbReference type="SUPFAM" id="SSF53850">
    <property type="entry name" value="Periplasmic binding protein-like II"/>
    <property type="match status" value="1"/>
</dbReference>
<dbReference type="KEGG" id="seds:AAY24_04740"/>
<dbReference type="PANTHER" id="PTHR33376">
    <property type="match status" value="1"/>
</dbReference>
<evidence type="ECO:0000313" key="3">
    <source>
        <dbReference type="EMBL" id="AKH19778.1"/>
    </source>
</evidence>
<dbReference type="NCBIfam" id="NF037995">
    <property type="entry name" value="TRAP_S1"/>
    <property type="match status" value="1"/>
</dbReference>
<protein>
    <submittedName>
        <fullName evidence="3">C4-dicarboxylate ABC transporter</fullName>
    </submittedName>
</protein>
<dbReference type="Proteomes" id="UP000034410">
    <property type="component" value="Chromosome"/>
</dbReference>
<name>A0A0F7JYP7_9GAMM</name>
<dbReference type="Pfam" id="PF03480">
    <property type="entry name" value="DctP"/>
    <property type="match status" value="1"/>
</dbReference>